<proteinExistence type="predicted"/>
<dbReference type="GO" id="GO:0003824">
    <property type="term" value="F:catalytic activity"/>
    <property type="evidence" value="ECO:0007669"/>
    <property type="project" value="InterPro"/>
</dbReference>
<dbReference type="EMBL" id="PDES01000043">
    <property type="protein sequence ID" value="RRQ77209.1"/>
    <property type="molecule type" value="Genomic_DNA"/>
</dbReference>
<dbReference type="GO" id="GO:0044550">
    <property type="term" value="P:secondary metabolite biosynthetic process"/>
    <property type="evidence" value="ECO:0007669"/>
    <property type="project" value="TreeGrafter"/>
</dbReference>
<dbReference type="GO" id="GO:0031177">
    <property type="term" value="F:phosphopantetheine binding"/>
    <property type="evidence" value="ECO:0007669"/>
    <property type="project" value="TreeGrafter"/>
</dbReference>
<sequence>MTDAPSTSLPLLAAQLGVWVAQQLEPESLVFHVSQFADIAGPVDADVFECALGRVLVEAEALRVRIVERGGEVRQELVSGSDWSLTRVDVSGLADPEGGARAWMREDMRRPFDLAGGGRLFTWALLKLSEERFFWYQRCHHIVLDGYSCSLVARRVAEVYTALVRGVPCPEASFRSLGRLVEQDRDYRDSPQHERDRDFWSARPLTEVEPLLLSGRTAPPADFPLQQSAYLDMEAVDAVCAAAGLGPAGWTGAVLALSGAYFARLAGRDTVTVELPVTSRVTAVHRSTPGMLSNILPLSVPVPSGATITDVLTDVSASVRHLLLRQRYRQEDLHAGLGHAGGQYAFGPMVNILSFDHRLDFAGHPASAHPLTNGPVPDLALTIAPDTHPGRLRVDLHANPALYTHDDLTNHLTRLHHFINNLAADTERPISRVELMDPAERTQVLEGWNDTARDVPDDTLPVLFEQQVARTPDAVAVVFEGIELSYREVNERANQLARLLLEQGAGPERFVAVALPRSADLVIALLAVSKTGAAYVPIDPDYPTDRIAHILGNAGPMAVITVEDSGVEPPADISRILLDAPATRQALQAQPSDDLT</sequence>
<evidence type="ECO:0000313" key="4">
    <source>
        <dbReference type="Proteomes" id="UP000276379"/>
    </source>
</evidence>
<dbReference type="Pfam" id="PF00668">
    <property type="entry name" value="Condensation"/>
    <property type="match status" value="1"/>
</dbReference>
<dbReference type="PANTHER" id="PTHR45527:SF14">
    <property type="entry name" value="PLIPASTATIN SYNTHASE SUBUNIT B"/>
    <property type="match status" value="1"/>
</dbReference>
<dbReference type="InterPro" id="IPR000873">
    <property type="entry name" value="AMP-dep_synth/lig_dom"/>
</dbReference>
<dbReference type="GO" id="GO:0043041">
    <property type="term" value="P:amino acid activation for nonribosomal peptide biosynthetic process"/>
    <property type="evidence" value="ECO:0007669"/>
    <property type="project" value="TreeGrafter"/>
</dbReference>
<evidence type="ECO:0000259" key="1">
    <source>
        <dbReference type="Pfam" id="PF00501"/>
    </source>
</evidence>
<dbReference type="Proteomes" id="UP000276379">
    <property type="component" value="Unassembled WGS sequence"/>
</dbReference>
<dbReference type="AlphaFoldDB" id="A0A426RVK1"/>
<accession>A0A426RVK1</accession>
<keyword evidence="4" id="KW-1185">Reference proteome</keyword>
<dbReference type="InterPro" id="IPR001242">
    <property type="entry name" value="Condensation_dom"/>
</dbReference>
<dbReference type="Gene3D" id="3.30.559.30">
    <property type="entry name" value="Nonribosomal peptide synthetase, condensation domain"/>
    <property type="match status" value="2"/>
</dbReference>
<dbReference type="Gene3D" id="3.30.559.10">
    <property type="entry name" value="Chloramphenicol acetyltransferase-like domain"/>
    <property type="match status" value="1"/>
</dbReference>
<comment type="caution">
    <text evidence="3">The sequence shown here is derived from an EMBL/GenBank/DDBJ whole genome shotgun (WGS) entry which is preliminary data.</text>
</comment>
<feature type="domain" description="AMP-dependent synthetase/ligase" evidence="1">
    <location>
        <begin position="464"/>
        <end position="571"/>
    </location>
</feature>
<protein>
    <submittedName>
        <fullName evidence="3">Non-ribosomal peptide synthetase</fullName>
    </submittedName>
</protein>
<organism evidence="3 4">
    <name type="scientific">Streptomyces griseofuscus</name>
    <dbReference type="NCBI Taxonomy" id="146922"/>
    <lineage>
        <taxon>Bacteria</taxon>
        <taxon>Bacillati</taxon>
        <taxon>Actinomycetota</taxon>
        <taxon>Actinomycetes</taxon>
        <taxon>Kitasatosporales</taxon>
        <taxon>Streptomycetaceae</taxon>
        <taxon>Streptomyces</taxon>
    </lineage>
</organism>
<dbReference type="GO" id="GO:0008610">
    <property type="term" value="P:lipid biosynthetic process"/>
    <property type="evidence" value="ECO:0007669"/>
    <property type="project" value="UniProtKB-ARBA"/>
</dbReference>
<reference evidence="3 4" key="1">
    <citation type="submission" date="2017-10" db="EMBL/GenBank/DDBJ databases">
        <title>Draft genome of actinobacteria isolated from guarana (Paullinia cupana (Mart.) Ducke.</title>
        <authorList>
            <person name="Siqueira K.A."/>
            <person name="Liotti R.G."/>
            <person name="Mendes T.A."/>
            <person name="Soares M.A."/>
        </authorList>
    </citation>
    <scope>NUCLEOTIDE SEQUENCE [LARGE SCALE GENOMIC DNA]</scope>
    <source>
        <strain evidence="3 4">199</strain>
    </source>
</reference>
<feature type="domain" description="Condensation" evidence="2">
    <location>
        <begin position="8"/>
        <end position="444"/>
    </location>
</feature>
<dbReference type="SUPFAM" id="SSF56801">
    <property type="entry name" value="Acetyl-CoA synthetase-like"/>
    <property type="match status" value="1"/>
</dbReference>
<dbReference type="PANTHER" id="PTHR45527">
    <property type="entry name" value="NONRIBOSOMAL PEPTIDE SYNTHETASE"/>
    <property type="match status" value="1"/>
</dbReference>
<dbReference type="Pfam" id="PF00501">
    <property type="entry name" value="AMP-binding"/>
    <property type="match status" value="1"/>
</dbReference>
<dbReference type="GO" id="GO:0005737">
    <property type="term" value="C:cytoplasm"/>
    <property type="evidence" value="ECO:0007669"/>
    <property type="project" value="TreeGrafter"/>
</dbReference>
<gene>
    <name evidence="3" type="ORF">CQW44_37730</name>
</gene>
<dbReference type="SUPFAM" id="SSF52777">
    <property type="entry name" value="CoA-dependent acyltransferases"/>
    <property type="match status" value="2"/>
</dbReference>
<dbReference type="Gene3D" id="3.40.50.980">
    <property type="match status" value="2"/>
</dbReference>
<evidence type="ECO:0000313" key="3">
    <source>
        <dbReference type="EMBL" id="RRQ77209.1"/>
    </source>
</evidence>
<evidence type="ECO:0000259" key="2">
    <source>
        <dbReference type="Pfam" id="PF00668"/>
    </source>
</evidence>
<feature type="non-terminal residue" evidence="3">
    <location>
        <position position="596"/>
    </location>
</feature>
<name>A0A426RVK1_9ACTN</name>
<dbReference type="InterPro" id="IPR023213">
    <property type="entry name" value="CAT-like_dom_sf"/>
</dbReference>